<dbReference type="AlphaFoldDB" id="A0A2M7BRV2"/>
<keyword evidence="1" id="KW-0472">Membrane</keyword>
<protein>
    <submittedName>
        <fullName evidence="2">Uncharacterized protein</fullName>
    </submittedName>
</protein>
<evidence type="ECO:0000256" key="1">
    <source>
        <dbReference type="SAM" id="Phobius"/>
    </source>
</evidence>
<comment type="caution">
    <text evidence="2">The sequence shown here is derived from an EMBL/GenBank/DDBJ whole genome shotgun (WGS) entry which is preliminary data.</text>
</comment>
<reference evidence="3" key="1">
    <citation type="submission" date="2017-09" db="EMBL/GenBank/DDBJ databases">
        <title>Depth-based differentiation of microbial function through sediment-hosted aquifers and enrichment of novel symbionts in the deep terrestrial subsurface.</title>
        <authorList>
            <person name="Probst A.J."/>
            <person name="Ladd B."/>
            <person name="Jarett J.K."/>
            <person name="Geller-Mcgrath D.E."/>
            <person name="Sieber C.M.K."/>
            <person name="Emerson J.B."/>
            <person name="Anantharaman K."/>
            <person name="Thomas B.C."/>
            <person name="Malmstrom R."/>
            <person name="Stieglmeier M."/>
            <person name="Klingl A."/>
            <person name="Woyke T."/>
            <person name="Ryan C.M."/>
            <person name="Banfield J.F."/>
        </authorList>
    </citation>
    <scope>NUCLEOTIDE SEQUENCE [LARGE SCALE GENOMIC DNA]</scope>
</reference>
<accession>A0A2M7BRV2</accession>
<feature type="transmembrane region" description="Helical" evidence="1">
    <location>
        <begin position="20"/>
        <end position="41"/>
    </location>
</feature>
<dbReference type="EMBL" id="PEVA01000164">
    <property type="protein sequence ID" value="PIV08218.1"/>
    <property type="molecule type" value="Genomic_DNA"/>
</dbReference>
<sequence>GFGDIGGEIAIELFPNSHGFLFLGSYFACCIFAFAHILVLLNPLPMAGSSNNEWVNCSIK</sequence>
<evidence type="ECO:0000313" key="3">
    <source>
        <dbReference type="Proteomes" id="UP000230119"/>
    </source>
</evidence>
<organism evidence="2 3">
    <name type="scientific">Candidatus Roizmanbacteria bacterium CG03_land_8_20_14_0_80_39_12</name>
    <dbReference type="NCBI Taxonomy" id="1974847"/>
    <lineage>
        <taxon>Bacteria</taxon>
        <taxon>Candidatus Roizmaniibacteriota</taxon>
    </lineage>
</organism>
<keyword evidence="1" id="KW-0812">Transmembrane</keyword>
<proteinExistence type="predicted"/>
<dbReference type="Proteomes" id="UP000230119">
    <property type="component" value="Unassembled WGS sequence"/>
</dbReference>
<feature type="non-terminal residue" evidence="2">
    <location>
        <position position="1"/>
    </location>
</feature>
<name>A0A2M7BRV2_9BACT</name>
<keyword evidence="1" id="KW-1133">Transmembrane helix</keyword>
<evidence type="ECO:0000313" key="2">
    <source>
        <dbReference type="EMBL" id="PIV08218.1"/>
    </source>
</evidence>
<gene>
    <name evidence="2" type="ORF">COS52_03885</name>
</gene>